<evidence type="ECO:0000259" key="1">
    <source>
        <dbReference type="Pfam" id="PF07238"/>
    </source>
</evidence>
<dbReference type="Proteomes" id="UP000676967">
    <property type="component" value="Chromosome"/>
</dbReference>
<gene>
    <name evidence="2" type="ORF">Aiant_81770</name>
</gene>
<evidence type="ECO:0000313" key="3">
    <source>
        <dbReference type="Proteomes" id="UP000676967"/>
    </source>
</evidence>
<proteinExistence type="predicted"/>
<organism evidence="2 3">
    <name type="scientific">Actinoplanes ianthinogenes</name>
    <dbReference type="NCBI Taxonomy" id="122358"/>
    <lineage>
        <taxon>Bacteria</taxon>
        <taxon>Bacillati</taxon>
        <taxon>Actinomycetota</taxon>
        <taxon>Actinomycetes</taxon>
        <taxon>Micromonosporales</taxon>
        <taxon>Micromonosporaceae</taxon>
        <taxon>Actinoplanes</taxon>
    </lineage>
</organism>
<dbReference type="SUPFAM" id="SSF141371">
    <property type="entry name" value="PilZ domain-like"/>
    <property type="match status" value="1"/>
</dbReference>
<accession>A0ABM7M7D2</accession>
<dbReference type="InterPro" id="IPR009875">
    <property type="entry name" value="PilZ_domain"/>
</dbReference>
<feature type="domain" description="PilZ" evidence="1">
    <location>
        <begin position="93"/>
        <end position="202"/>
    </location>
</feature>
<dbReference type="Pfam" id="PF07238">
    <property type="entry name" value="PilZ"/>
    <property type="match status" value="1"/>
</dbReference>
<dbReference type="Gene3D" id="2.40.10.220">
    <property type="entry name" value="predicted glycosyltransferase like domains"/>
    <property type="match status" value="1"/>
</dbReference>
<name>A0ABM7M7D2_9ACTN</name>
<sequence>MMGTTVEQPQPWAVPLVSVSLGGGAARTCRATRQADGTLHLGLTGFAMVGVDATLLWTQNNRGCSIDGTVIAPPAGGLPGVYLRIDGVAGGIQRRRTERVRVQMPAVVLLPSGQLFPGRTVDLSAGGAHVTVDLEEMSEDSLMQLLEDLERDALIEVQIELPDGPVGLTCQVRAGGDEPGDVRLLFVNVNADVRERVARFVTASAATVAG</sequence>
<protein>
    <recommendedName>
        <fullName evidence="1">PilZ domain-containing protein</fullName>
    </recommendedName>
</protein>
<evidence type="ECO:0000313" key="2">
    <source>
        <dbReference type="EMBL" id="BCJ47520.1"/>
    </source>
</evidence>
<keyword evidence="3" id="KW-1185">Reference proteome</keyword>
<dbReference type="EMBL" id="AP023356">
    <property type="protein sequence ID" value="BCJ47520.1"/>
    <property type="molecule type" value="Genomic_DNA"/>
</dbReference>
<reference evidence="2 3" key="1">
    <citation type="submission" date="2020-08" db="EMBL/GenBank/DDBJ databases">
        <title>Whole genome shotgun sequence of Actinoplanes ianthinogenes NBRC 13996.</title>
        <authorList>
            <person name="Komaki H."/>
            <person name="Tamura T."/>
        </authorList>
    </citation>
    <scope>NUCLEOTIDE SEQUENCE [LARGE SCALE GENOMIC DNA]</scope>
    <source>
        <strain evidence="2 3">NBRC 13996</strain>
    </source>
</reference>